<feature type="compositionally biased region" description="Low complexity" evidence="1">
    <location>
        <begin position="96"/>
        <end position="105"/>
    </location>
</feature>
<feature type="signal peptide" evidence="2">
    <location>
        <begin position="1"/>
        <end position="31"/>
    </location>
</feature>
<reference evidence="5 8" key="2">
    <citation type="submission" date="2024-07" db="EMBL/GenBank/DDBJ databases">
        <authorList>
            <person name="Akdeniz Z."/>
        </authorList>
    </citation>
    <scope>NUCLEOTIDE SEQUENCE [LARGE SCALE GENOMIC DNA]</scope>
</reference>
<comment type="caution">
    <text evidence="4">The sequence shown here is derived from an EMBL/GenBank/DDBJ whole genome shotgun (WGS) entry which is preliminary data.</text>
</comment>
<evidence type="ECO:0000256" key="1">
    <source>
        <dbReference type="SAM" id="MobiDB-lite"/>
    </source>
</evidence>
<feature type="region of interest" description="Disordered" evidence="1">
    <location>
        <begin position="32"/>
        <end position="111"/>
    </location>
</feature>
<dbReference type="EMBL" id="CAXDID020000026">
    <property type="protein sequence ID" value="CAL5990749.1"/>
    <property type="molecule type" value="Genomic_DNA"/>
</dbReference>
<dbReference type="Proteomes" id="UP001642409">
    <property type="component" value="Unassembled WGS sequence"/>
</dbReference>
<dbReference type="AlphaFoldDB" id="A0AA86QZ45"/>
<feature type="compositionally biased region" description="Basic residues" evidence="1">
    <location>
        <begin position="65"/>
        <end position="87"/>
    </location>
</feature>
<gene>
    <name evidence="5" type="ORF">HINF_LOCUS11581</name>
    <name evidence="3" type="ORF">HINF_LOCUS34746</name>
    <name evidence="4" type="ORF">HINF_LOCUS47635</name>
    <name evidence="6" type="ORF">HINF_LOCUS51896</name>
    <name evidence="7" type="ORF">HINF_LOCUS54440</name>
</gene>
<reference evidence="4" key="1">
    <citation type="submission" date="2023-06" db="EMBL/GenBank/DDBJ databases">
        <authorList>
            <person name="Kurt Z."/>
        </authorList>
    </citation>
    <scope>NUCLEOTIDE SEQUENCE</scope>
</reference>
<evidence type="ECO:0000313" key="8">
    <source>
        <dbReference type="Proteomes" id="UP001642409"/>
    </source>
</evidence>
<dbReference type="EMBL" id="CAXDID020000256">
    <property type="protein sequence ID" value="CAL6065557.1"/>
    <property type="molecule type" value="Genomic_DNA"/>
</dbReference>
<evidence type="ECO:0000313" key="5">
    <source>
        <dbReference type="EMBL" id="CAL5990749.1"/>
    </source>
</evidence>
<dbReference type="EMBL" id="CATOUU010000773">
    <property type="protein sequence ID" value="CAI9947101.1"/>
    <property type="molecule type" value="Genomic_DNA"/>
</dbReference>
<feature type="chain" id="PRO_5044705031" evidence="2">
    <location>
        <begin position="32"/>
        <end position="111"/>
    </location>
</feature>
<protein>
    <submittedName>
        <fullName evidence="5">Hypothetical_protein</fullName>
    </submittedName>
</protein>
<dbReference type="EMBL" id="CATOUU010000927">
    <property type="protein sequence ID" value="CAI9959990.1"/>
    <property type="molecule type" value="Genomic_DNA"/>
</dbReference>
<name>A0AA86QZ45_9EUKA</name>
<feature type="compositionally biased region" description="Basic and acidic residues" evidence="1">
    <location>
        <begin position="53"/>
        <end position="63"/>
    </location>
</feature>
<dbReference type="EMBL" id="CAXDID020000283">
    <property type="protein sequence ID" value="CAL6070406.1"/>
    <property type="molecule type" value="Genomic_DNA"/>
</dbReference>
<keyword evidence="2" id="KW-0732">Signal</keyword>
<evidence type="ECO:0000313" key="4">
    <source>
        <dbReference type="EMBL" id="CAI9959990.1"/>
    </source>
</evidence>
<evidence type="ECO:0000313" key="3">
    <source>
        <dbReference type="EMBL" id="CAI9947101.1"/>
    </source>
</evidence>
<evidence type="ECO:0000313" key="7">
    <source>
        <dbReference type="EMBL" id="CAL6070406.1"/>
    </source>
</evidence>
<evidence type="ECO:0000313" key="6">
    <source>
        <dbReference type="EMBL" id="CAL6065557.1"/>
    </source>
</evidence>
<sequence length="111" mass="11858">MAKAAVAQQPRQLRGACVSQSALLLLQVALGGPGSTTRKHKAAQGSSNSAQKTAKETRTEPKGSTRGRKQARRTSKILVTRSKHPKHSNSLPQVSNNNPKNTPKANKSHSK</sequence>
<evidence type="ECO:0000256" key="2">
    <source>
        <dbReference type="SAM" id="SignalP"/>
    </source>
</evidence>
<keyword evidence="8" id="KW-1185">Reference proteome</keyword>
<organism evidence="4">
    <name type="scientific">Hexamita inflata</name>
    <dbReference type="NCBI Taxonomy" id="28002"/>
    <lineage>
        <taxon>Eukaryota</taxon>
        <taxon>Metamonada</taxon>
        <taxon>Diplomonadida</taxon>
        <taxon>Hexamitidae</taxon>
        <taxon>Hexamitinae</taxon>
        <taxon>Hexamita</taxon>
    </lineage>
</organism>
<proteinExistence type="predicted"/>
<accession>A0AA86QZ45</accession>